<dbReference type="Pfam" id="PF00294">
    <property type="entry name" value="PfkB"/>
    <property type="match status" value="1"/>
</dbReference>
<evidence type="ECO:0000256" key="7">
    <source>
        <dbReference type="ARBA" id="ARBA00022958"/>
    </source>
</evidence>
<feature type="binding site" evidence="9">
    <location>
        <position position="266"/>
    </location>
    <ligand>
        <name>substrate</name>
    </ligand>
</feature>
<keyword evidence="7 9" id="KW-0630">Potassium</keyword>
<evidence type="ECO:0000313" key="11">
    <source>
        <dbReference type="EMBL" id="SDU79959.1"/>
    </source>
</evidence>
<feature type="active site" description="Proton acceptor" evidence="9">
    <location>
        <position position="266"/>
    </location>
</feature>
<feature type="domain" description="Carbohydrate kinase PfkB" evidence="10">
    <location>
        <begin position="7"/>
        <end position="308"/>
    </location>
</feature>
<feature type="binding site" evidence="9">
    <location>
        <position position="147"/>
    </location>
    <ligand>
        <name>substrate</name>
    </ligand>
</feature>
<dbReference type="GO" id="GO:0005829">
    <property type="term" value="C:cytosol"/>
    <property type="evidence" value="ECO:0007669"/>
    <property type="project" value="TreeGrafter"/>
</dbReference>
<accession>A0A1H2LGC7</accession>
<dbReference type="InterPro" id="IPR002139">
    <property type="entry name" value="Ribo/fructo_kinase"/>
</dbReference>
<feature type="binding site" evidence="9">
    <location>
        <position position="301"/>
    </location>
    <ligand>
        <name>K(+)</name>
        <dbReference type="ChEBI" id="CHEBI:29103"/>
    </ligand>
</feature>
<evidence type="ECO:0000256" key="4">
    <source>
        <dbReference type="ARBA" id="ARBA00022777"/>
    </source>
</evidence>
<dbReference type="UniPathway" id="UPA00916">
    <property type="reaction ID" value="UER00889"/>
</dbReference>
<dbReference type="HAMAP" id="MF_01987">
    <property type="entry name" value="Ribokinase"/>
    <property type="match status" value="1"/>
</dbReference>
<comment type="subunit">
    <text evidence="9">Homodimer.</text>
</comment>
<dbReference type="GO" id="GO:0046872">
    <property type="term" value="F:metal ion binding"/>
    <property type="evidence" value="ECO:0007669"/>
    <property type="project" value="UniProtKB-KW"/>
</dbReference>
<dbReference type="STRING" id="158898.SAMN04488548_136299"/>
<name>A0A1H2LGC7_9ACTN</name>
<reference evidence="11 12" key="1">
    <citation type="submission" date="2016-10" db="EMBL/GenBank/DDBJ databases">
        <authorList>
            <person name="de Groot N.N."/>
        </authorList>
    </citation>
    <scope>NUCLEOTIDE SEQUENCE [LARGE SCALE GENOMIC DNA]</scope>
    <source>
        <strain evidence="11 12">DSM 44215</strain>
    </source>
</reference>
<evidence type="ECO:0000256" key="9">
    <source>
        <dbReference type="HAMAP-Rule" id="MF_01987"/>
    </source>
</evidence>
<sequence>MSDPGSAKVLVVGAVNVDLVVSADRLPQPGETVVGPDVASHGGGKGANAAVAAARAGAAVRYCGAVGDDEMGAAALAELSDEGVDIAEVARVAGVSTGAALIVVDPSGENQIAVGSGANARVDPDRVRVAVSRAADWGAGCVLISTEITPRAVVAAVKAAADKRIPCVVNPAPVLDELVEVLSIPDILTPNSSELRDLYARTPSAGADHGSLTETEMAIALAEGLEVTVIVTLGADGVLVVDPAGGATSVPAGPVETVVDTTGAGDTFNGVLAASLAAGDDLVVAARRGVSAASMSVGHIGARTGMPTAEAIERAALLET</sequence>
<comment type="activity regulation">
    <text evidence="9">Activated by a monovalent cation that binds near, but not in, the active site. The most likely occupant of the site in vivo is potassium. Ion binding induces a conformational change that may alter substrate affinity.</text>
</comment>
<evidence type="ECO:0000256" key="5">
    <source>
        <dbReference type="ARBA" id="ARBA00022840"/>
    </source>
</evidence>
<proteinExistence type="inferred from homology"/>
<dbReference type="InterPro" id="IPR011877">
    <property type="entry name" value="Ribokinase"/>
</dbReference>
<comment type="function">
    <text evidence="9">Catalyzes the phosphorylation of ribose at O-5 in a reaction requiring ATP and magnesium. The resulting D-ribose-5-phosphate can then be used either for sythesis of nucleotides, histidine, and tryptophan, or as a component of the pentose phosphate pathway.</text>
</comment>
<comment type="cofactor">
    <cofactor evidence="9">
        <name>Mg(2+)</name>
        <dbReference type="ChEBI" id="CHEBI:18420"/>
    </cofactor>
    <text evidence="9">Requires a divalent cation, most likely magnesium in vivo, as an electrophilic catalyst to aid phosphoryl group transfer. It is the chelate of the metal and the nucleotide that is the actual substrate.</text>
</comment>
<dbReference type="EC" id="2.7.1.15" evidence="9"/>
<protein>
    <recommendedName>
        <fullName evidence="9">Ribokinase</fullName>
        <shortName evidence="9">RK</shortName>
        <ecNumber evidence="9">2.7.1.15</ecNumber>
    </recommendedName>
</protein>
<keyword evidence="8 9" id="KW-0119">Carbohydrate metabolism</keyword>
<feature type="binding site" evidence="9">
    <location>
        <position position="262"/>
    </location>
    <ligand>
        <name>K(+)</name>
        <dbReference type="ChEBI" id="CHEBI:29103"/>
    </ligand>
</feature>
<dbReference type="Proteomes" id="UP000183180">
    <property type="component" value="Unassembled WGS sequence"/>
</dbReference>
<feature type="binding site" evidence="9">
    <location>
        <begin position="232"/>
        <end position="237"/>
    </location>
    <ligand>
        <name>ATP</name>
        <dbReference type="ChEBI" id="CHEBI:30616"/>
    </ligand>
</feature>
<feature type="binding site" evidence="9">
    <location>
        <begin position="44"/>
        <end position="48"/>
    </location>
    <ligand>
        <name>substrate</name>
    </ligand>
</feature>
<evidence type="ECO:0000256" key="8">
    <source>
        <dbReference type="ARBA" id="ARBA00023277"/>
    </source>
</evidence>
<dbReference type="EMBL" id="FNLM01000036">
    <property type="protein sequence ID" value="SDU79959.1"/>
    <property type="molecule type" value="Genomic_DNA"/>
</dbReference>
<dbReference type="GO" id="GO:0005524">
    <property type="term" value="F:ATP binding"/>
    <property type="evidence" value="ECO:0007669"/>
    <property type="project" value="UniProtKB-UniRule"/>
</dbReference>
<feature type="binding site" evidence="9">
    <location>
        <position position="191"/>
    </location>
    <ligand>
        <name>ATP</name>
        <dbReference type="ChEBI" id="CHEBI:30616"/>
    </ligand>
</feature>
<keyword evidence="5 9" id="KW-0067">ATP-binding</keyword>
<feature type="binding site" evidence="9">
    <location>
        <position position="296"/>
    </location>
    <ligand>
        <name>K(+)</name>
        <dbReference type="ChEBI" id="CHEBI:29103"/>
    </ligand>
</feature>
<dbReference type="PRINTS" id="PR00990">
    <property type="entry name" value="RIBOKINASE"/>
</dbReference>
<dbReference type="InterPro" id="IPR011611">
    <property type="entry name" value="PfkB_dom"/>
</dbReference>
<evidence type="ECO:0000259" key="10">
    <source>
        <dbReference type="Pfam" id="PF00294"/>
    </source>
</evidence>
<keyword evidence="6 9" id="KW-0460">Magnesium</keyword>
<dbReference type="PANTHER" id="PTHR10584:SF166">
    <property type="entry name" value="RIBOKINASE"/>
    <property type="match status" value="1"/>
</dbReference>
<keyword evidence="4 9" id="KW-0418">Kinase</keyword>
<evidence type="ECO:0000256" key="3">
    <source>
        <dbReference type="ARBA" id="ARBA00022741"/>
    </source>
</evidence>
<feature type="binding site" evidence="9">
    <location>
        <position position="260"/>
    </location>
    <ligand>
        <name>K(+)</name>
        <dbReference type="ChEBI" id="CHEBI:29103"/>
    </ligand>
</feature>
<comment type="subcellular location">
    <subcellularLocation>
        <location evidence="9">Cytoplasm</location>
    </subcellularLocation>
</comment>
<dbReference type="InterPro" id="IPR029056">
    <property type="entry name" value="Ribokinase-like"/>
</dbReference>
<comment type="catalytic activity">
    <reaction evidence="9">
        <text>D-ribose + ATP = D-ribose 5-phosphate + ADP + H(+)</text>
        <dbReference type="Rhea" id="RHEA:13697"/>
        <dbReference type="ChEBI" id="CHEBI:15378"/>
        <dbReference type="ChEBI" id="CHEBI:30616"/>
        <dbReference type="ChEBI" id="CHEBI:47013"/>
        <dbReference type="ChEBI" id="CHEBI:78346"/>
        <dbReference type="ChEBI" id="CHEBI:456216"/>
        <dbReference type="EC" id="2.7.1.15"/>
    </reaction>
</comment>
<evidence type="ECO:0000313" key="12">
    <source>
        <dbReference type="Proteomes" id="UP000183180"/>
    </source>
</evidence>
<comment type="caution">
    <text evidence="9">Lacks conserved residue(s) required for the propagation of feature annotation.</text>
</comment>
<keyword evidence="9" id="KW-0963">Cytoplasm</keyword>
<evidence type="ECO:0000256" key="6">
    <source>
        <dbReference type="ARBA" id="ARBA00022842"/>
    </source>
</evidence>
<dbReference type="GO" id="GO:0004747">
    <property type="term" value="F:ribokinase activity"/>
    <property type="evidence" value="ECO:0007669"/>
    <property type="project" value="UniProtKB-UniRule"/>
</dbReference>
<dbReference type="Gene3D" id="3.40.1190.20">
    <property type="match status" value="1"/>
</dbReference>
<comment type="pathway">
    <text evidence="9">Carbohydrate metabolism; D-ribose degradation; D-ribose 5-phosphate from beta-D-ribopyranose: step 2/2.</text>
</comment>
<comment type="similarity">
    <text evidence="9">Belongs to the carbohydrate kinase PfkB family. Ribokinase subfamily.</text>
</comment>
<keyword evidence="2 9" id="KW-0479">Metal-binding</keyword>
<dbReference type="OrthoDB" id="9775849at2"/>
<dbReference type="AlphaFoldDB" id="A0A1H2LGC7"/>
<dbReference type="RefSeq" id="WP_074853613.1">
    <property type="nucleotide sequence ID" value="NZ_FNLM01000036.1"/>
</dbReference>
<gene>
    <name evidence="9" type="primary">rbsK</name>
    <name evidence="11" type="ORF">SAMN04488548_136299</name>
</gene>
<dbReference type="GO" id="GO:0019303">
    <property type="term" value="P:D-ribose catabolic process"/>
    <property type="evidence" value="ECO:0007669"/>
    <property type="project" value="UniProtKB-UniRule"/>
</dbReference>
<feature type="binding site" evidence="9">
    <location>
        <begin position="265"/>
        <end position="266"/>
    </location>
    <ligand>
        <name>ATP</name>
        <dbReference type="ChEBI" id="CHEBI:30616"/>
    </ligand>
</feature>
<dbReference type="PANTHER" id="PTHR10584">
    <property type="entry name" value="SUGAR KINASE"/>
    <property type="match status" value="1"/>
</dbReference>
<evidence type="ECO:0000256" key="2">
    <source>
        <dbReference type="ARBA" id="ARBA00022723"/>
    </source>
</evidence>
<keyword evidence="3 9" id="KW-0547">Nucleotide-binding</keyword>
<dbReference type="SUPFAM" id="SSF53613">
    <property type="entry name" value="Ribokinase-like"/>
    <property type="match status" value="1"/>
</dbReference>
<organism evidence="11 12">
    <name type="scientific">Gordonia westfalica</name>
    <dbReference type="NCBI Taxonomy" id="158898"/>
    <lineage>
        <taxon>Bacteria</taxon>
        <taxon>Bacillati</taxon>
        <taxon>Actinomycetota</taxon>
        <taxon>Actinomycetes</taxon>
        <taxon>Mycobacteriales</taxon>
        <taxon>Gordoniaceae</taxon>
        <taxon>Gordonia</taxon>
    </lineage>
</organism>
<feature type="binding site" evidence="9">
    <location>
        <begin position="16"/>
        <end position="18"/>
    </location>
    <ligand>
        <name>substrate</name>
    </ligand>
</feature>
<keyword evidence="1 9" id="KW-0808">Transferase</keyword>
<evidence type="ECO:0000256" key="1">
    <source>
        <dbReference type="ARBA" id="ARBA00022679"/>
    </source>
</evidence>
<feature type="binding site" evidence="9">
    <location>
        <position position="299"/>
    </location>
    <ligand>
        <name>K(+)</name>
        <dbReference type="ChEBI" id="CHEBI:29103"/>
    </ligand>
</feature>